<feature type="region of interest" description="Disordered" evidence="1">
    <location>
        <begin position="410"/>
        <end position="439"/>
    </location>
</feature>
<name>A0A849C7W2_9NOCA</name>
<feature type="compositionally biased region" description="Basic and acidic residues" evidence="1">
    <location>
        <begin position="410"/>
        <end position="419"/>
    </location>
</feature>
<evidence type="ECO:0000256" key="1">
    <source>
        <dbReference type="SAM" id="MobiDB-lite"/>
    </source>
</evidence>
<dbReference type="Proteomes" id="UP000586827">
    <property type="component" value="Unassembled WGS sequence"/>
</dbReference>
<protein>
    <submittedName>
        <fullName evidence="3">DUF4935 domain-containing protein</fullName>
    </submittedName>
</protein>
<organism evidence="3 4">
    <name type="scientific">Nocardia uniformis</name>
    <dbReference type="NCBI Taxonomy" id="53432"/>
    <lineage>
        <taxon>Bacteria</taxon>
        <taxon>Bacillati</taxon>
        <taxon>Actinomycetota</taxon>
        <taxon>Actinomycetes</taxon>
        <taxon>Mycobacteriales</taxon>
        <taxon>Nocardiaceae</taxon>
        <taxon>Nocardia</taxon>
    </lineage>
</organism>
<dbReference type="EMBL" id="JABELX010000001">
    <property type="protein sequence ID" value="NNH69051.1"/>
    <property type="molecule type" value="Genomic_DNA"/>
</dbReference>
<evidence type="ECO:0000313" key="3">
    <source>
        <dbReference type="EMBL" id="NNH69051.1"/>
    </source>
</evidence>
<keyword evidence="4" id="KW-1185">Reference proteome</keyword>
<dbReference type="RefSeq" id="WP_169815152.1">
    <property type="nucleotide sequence ID" value="NZ_JABELX010000001.1"/>
</dbReference>
<accession>A0A849C7W2</accession>
<gene>
    <name evidence="3" type="ORF">HLB23_04050</name>
</gene>
<evidence type="ECO:0000313" key="4">
    <source>
        <dbReference type="Proteomes" id="UP000586827"/>
    </source>
</evidence>
<feature type="domain" description="DUF4935" evidence="2">
    <location>
        <begin position="4"/>
        <end position="165"/>
    </location>
</feature>
<comment type="caution">
    <text evidence="3">The sequence shown here is derived from an EMBL/GenBank/DDBJ whole genome shotgun (WGS) entry which is preliminary data.</text>
</comment>
<dbReference type="InterPro" id="IPR032557">
    <property type="entry name" value="DUF4935"/>
</dbReference>
<dbReference type="AlphaFoldDB" id="A0A849C7W2"/>
<sequence length="439" mass="49095">MTVVVVDTNILCSSPRLRRRDWQSLLKNRQAWGVKVVVPEVVFVETVNVVRRKWAEECVTLANVKAGVFGLKEQQQSMIDEIAQQIEEYEQWLRDHLGEVGVPIVETPEFGWLEVARRASERRAPYCEKEVDGLRDTLIWLTVMSVAEKNADDKVWFVSDNHRDFGQDSRGVNPKEACPFPLHPHLVDDLEGKELSGRVEYVVKMDRLVRDFESQFGPIPEMELTRLTGELDRASLGSRVVTALEGLVVDPQRGALPLDVVEAQILGAQEPTEEWQFSDGASRGESGWTTRFSVVTEVDIMAVDHGLTSREDTKPLQVSGDVMVSSDGKIEAVVVTSADALPDDPMRARWKRRTKRLMVPQSVAGLAAQQFMVPTSITEMAAHQFIMPRWITETAAQRFTAPNSIADLAAKIEKDREAAGAESDEDDKPDETSGIESKS</sequence>
<reference evidence="3 4" key="1">
    <citation type="submission" date="2020-05" db="EMBL/GenBank/DDBJ databases">
        <title>MicrobeNet Type strains.</title>
        <authorList>
            <person name="Nicholson A.C."/>
        </authorList>
    </citation>
    <scope>NUCLEOTIDE SEQUENCE [LARGE SCALE GENOMIC DNA]</scope>
    <source>
        <strain evidence="3 4">JCM 3224</strain>
    </source>
</reference>
<dbReference type="Pfam" id="PF16289">
    <property type="entry name" value="PIN_12"/>
    <property type="match status" value="1"/>
</dbReference>
<evidence type="ECO:0000259" key="2">
    <source>
        <dbReference type="Pfam" id="PF16289"/>
    </source>
</evidence>
<proteinExistence type="predicted"/>